<reference evidence="1 2" key="1">
    <citation type="submission" date="2019-09" db="EMBL/GenBank/DDBJ databases">
        <authorList>
            <person name="Wang X."/>
        </authorList>
    </citation>
    <scope>NUCLEOTIDE SEQUENCE [LARGE SCALE GENOMIC DNA]</scope>
    <source>
        <strain evidence="1 2">CICC 11023</strain>
    </source>
</reference>
<organism evidence="1 2">
    <name type="scientific">Nocardia colli</name>
    <dbReference type="NCBI Taxonomy" id="2545717"/>
    <lineage>
        <taxon>Bacteria</taxon>
        <taxon>Bacillati</taxon>
        <taxon>Actinomycetota</taxon>
        <taxon>Actinomycetes</taxon>
        <taxon>Mycobacteriales</taxon>
        <taxon>Nocardiaceae</taxon>
        <taxon>Nocardia</taxon>
    </lineage>
</organism>
<dbReference type="Gene3D" id="1.10.150.20">
    <property type="entry name" value="5' to 3' exonuclease, C-terminal subdomain"/>
    <property type="match status" value="1"/>
</dbReference>
<dbReference type="Proteomes" id="UP000323876">
    <property type="component" value="Unassembled WGS sequence"/>
</dbReference>
<evidence type="ECO:0000313" key="2">
    <source>
        <dbReference type="Proteomes" id="UP000323876"/>
    </source>
</evidence>
<evidence type="ECO:0000313" key="1">
    <source>
        <dbReference type="EMBL" id="KAA8889807.1"/>
    </source>
</evidence>
<evidence type="ECO:0008006" key="3">
    <source>
        <dbReference type="Google" id="ProtNLM"/>
    </source>
</evidence>
<gene>
    <name evidence="1" type="ORF">F3087_00210</name>
</gene>
<dbReference type="OrthoDB" id="7950977at2"/>
<comment type="caution">
    <text evidence="1">The sequence shown here is derived from an EMBL/GenBank/DDBJ whole genome shotgun (WGS) entry which is preliminary data.</text>
</comment>
<accession>A0A5N0EK99</accession>
<dbReference type="AlphaFoldDB" id="A0A5N0EK99"/>
<dbReference type="EMBL" id="VXLC01000001">
    <property type="protein sequence ID" value="KAA8889807.1"/>
    <property type="molecule type" value="Genomic_DNA"/>
</dbReference>
<keyword evidence="2" id="KW-1185">Reference proteome</keyword>
<protein>
    <recommendedName>
        <fullName evidence="3">DNA-binding protein</fullName>
    </recommendedName>
</protein>
<name>A0A5N0EK99_9NOCA</name>
<proteinExistence type="predicted"/>
<dbReference type="SUPFAM" id="SSF47789">
    <property type="entry name" value="C-terminal domain of RNA polymerase alpha subunit"/>
    <property type="match status" value="1"/>
</dbReference>
<sequence length="66" mass="6891">MDAMSDSDLPGQLGKPAERALAAAGIRDLDDLTSWTERDLAALHGVGPTAVTKLRAALAARNQTFA</sequence>